<name>A0A511H4M5_9BACT</name>
<accession>A0A511H4M5</accession>
<keyword evidence="1" id="KW-0067">ATP-binding</keyword>
<proteinExistence type="predicted"/>
<evidence type="ECO:0000313" key="1">
    <source>
        <dbReference type="EMBL" id="GEL68324.1"/>
    </source>
</evidence>
<dbReference type="SUPFAM" id="SSF48371">
    <property type="entry name" value="ARM repeat"/>
    <property type="match status" value="1"/>
</dbReference>
<keyword evidence="1" id="KW-0547">Nucleotide-binding</keyword>
<organism evidence="1 2">
    <name type="scientific">Myxococcus virescens</name>
    <dbReference type="NCBI Taxonomy" id="83456"/>
    <lineage>
        <taxon>Bacteria</taxon>
        <taxon>Pseudomonadati</taxon>
        <taxon>Myxococcota</taxon>
        <taxon>Myxococcia</taxon>
        <taxon>Myxococcales</taxon>
        <taxon>Cystobacterineae</taxon>
        <taxon>Myxococcaceae</taxon>
        <taxon>Myxococcus</taxon>
    </lineage>
</organism>
<dbReference type="RefSeq" id="WP_090490869.1">
    <property type="nucleotide sequence ID" value="NZ_BJVY01000001.1"/>
</dbReference>
<dbReference type="InterPro" id="IPR016024">
    <property type="entry name" value="ARM-type_fold"/>
</dbReference>
<dbReference type="Proteomes" id="UP000321224">
    <property type="component" value="Unassembled WGS sequence"/>
</dbReference>
<comment type="caution">
    <text evidence="1">The sequence shown here is derived from an EMBL/GenBank/DDBJ whole genome shotgun (WGS) entry which is preliminary data.</text>
</comment>
<reference evidence="1 2" key="1">
    <citation type="submission" date="2019-07" db="EMBL/GenBank/DDBJ databases">
        <title>Whole genome shotgun sequence of Myxococcus virescens NBRC 100334.</title>
        <authorList>
            <person name="Hosoyama A."/>
            <person name="Uohara A."/>
            <person name="Ohji S."/>
            <person name="Ichikawa N."/>
        </authorList>
    </citation>
    <scope>NUCLEOTIDE SEQUENCE [LARGE SCALE GENOMIC DNA]</scope>
    <source>
        <strain evidence="1 2">NBRC 100334</strain>
    </source>
</reference>
<dbReference type="InterPro" id="IPR027417">
    <property type="entry name" value="P-loop_NTPase"/>
</dbReference>
<dbReference type="EMBL" id="BJVY01000001">
    <property type="protein sequence ID" value="GEL68324.1"/>
    <property type="molecule type" value="Genomic_DNA"/>
</dbReference>
<dbReference type="GO" id="GO:0005524">
    <property type="term" value="F:ATP binding"/>
    <property type="evidence" value="ECO:0007669"/>
    <property type="project" value="UniProtKB-KW"/>
</dbReference>
<dbReference type="InterPro" id="IPR011335">
    <property type="entry name" value="Restrct_endonuc-II-like"/>
</dbReference>
<protein>
    <submittedName>
        <fullName evidence="1">ATP-binding protein</fullName>
    </submittedName>
</protein>
<dbReference type="SUPFAM" id="SSF52540">
    <property type="entry name" value="P-loop containing nucleoside triphosphate hydrolases"/>
    <property type="match status" value="1"/>
</dbReference>
<gene>
    <name evidence="1" type="ORF">MVI01_01080</name>
</gene>
<dbReference type="SUPFAM" id="SSF52980">
    <property type="entry name" value="Restriction endonuclease-like"/>
    <property type="match status" value="1"/>
</dbReference>
<evidence type="ECO:0000313" key="2">
    <source>
        <dbReference type="Proteomes" id="UP000321224"/>
    </source>
</evidence>
<sequence>MAAPTPLEPPIMSRHELLPLQQLKWEVFESFCCELLTLLKPDFTFEHYGKQGDKQRGIDLIGRGEDGSLRVAQCKKVDRFAPADARAVVAAMAFQADKYLLLMSSEATTGVRDVILNTPYWELWDVRDISRRARRLPPETAQQLVENYFGLAWCEVFLGHMGSAGLLTPEEYFARLLDETQLFHQAWPLMGQEKLLDELDGLLGGTYDAALLCGRGGIGKTKLLYEWSKRARSCTPETHILFFEPHLVENGALATGLPAGPCVLVVDDAHAAGNLDPLLALVHSRPRLKVLLTCRPQADGELRSRLYRADFDLRKTLHLEVPQLSEAEVLALAQQGLGEERSHLAGRLAAITVDSPLATVVGARLISERGLDPRLLSSDKDFKAQLFRRFEEIILGEVSARVEPRFCRQLLQLLSALSPFDLEDAFLPKQAWEFLGADEETFRKALDALVEAGALLRTGNHLRITPDLLSEHLFQEACVTLGQSTGYAEKVFEQFAGICPETLASNLAVLGWRLRETREEPPGFLKGPWGRTKHILQTGANHDRRFALRLVIAAAYHEPRRALECVEALLHALYAQRTETTQPLPPEIQEQAFTVLWLVLEASEPPVAHRCLDLMWQVGRDDPRPLGWEQMTDHGVVVLSRIARYHPHKSDARYGLVLDAFERWLEEPDALEHPHTPLPILDALLRKQINLVLKEGDRGMSESFFADAAQMGSIRGRALALVGRCARAGSPRAVQAAADCLGQALRHPRSMHAEDPQGTGQWIPEQLQIIELLEQLASELPEPLCHQLLVNALYPAIIEKMEPRVFARALAFISSVPDVFELRLVRALKHNSLVDSRLDTVDEVSVRWPPTKDLLPGIEKEFRERFPDPAAGYAHLQERISTIAQFKRGSASPGDFLKTIAQANPLYAQCFCEHALAQESTSLDDFLPGMLGVLREQSFRWFLPTLRRLVASGAPRLRDLAARSYASVGMAAMASNEVLKLEDEELRTLRMLIADEQLETRSAAVFWLYVLEPARDSWLVEALAELDIKADTALASNLCRVLKTLHARNGIPPEHLDMFLSKLLPIRSLPLGSIQQFLADVSAGRAAPQVFEFVLSRIQHLETGTPADFEPFPQERDPDFPRLLGSDEHATSHLQAVLAKYPGATVAQRRWLAMLFNALSSDCGSSESIALLQEQARTGDASTLDAVASVLSHAPVDFVLDKFELTRRLVERSSTLGETCARDFMHRLLRRAALGAREGDGRTSVPQGEQRLERALRCRIGLPLGSRAYPFYARLCEKLEELQPPRNWPSRAS</sequence>